<evidence type="ECO:0000313" key="15">
    <source>
        <dbReference type="EMBL" id="HHI65409.1"/>
    </source>
</evidence>
<evidence type="ECO:0000256" key="3">
    <source>
        <dbReference type="ARBA" id="ARBA00011245"/>
    </source>
</evidence>
<protein>
    <recommendedName>
        <fullName evidence="11">Arginine--tRNA ligase</fullName>
        <ecNumber evidence="11">6.1.1.19</ecNumber>
    </recommendedName>
    <alternativeName>
        <fullName evidence="11">Arginyl-tRNA synthetase</fullName>
        <shortName evidence="11">ArgRS</shortName>
    </alternativeName>
</protein>
<evidence type="ECO:0000259" key="13">
    <source>
        <dbReference type="SMART" id="SM00836"/>
    </source>
</evidence>
<dbReference type="HAMAP" id="MF_00123">
    <property type="entry name" value="Arg_tRNA_synth"/>
    <property type="match status" value="1"/>
</dbReference>
<evidence type="ECO:0000256" key="7">
    <source>
        <dbReference type="ARBA" id="ARBA00022840"/>
    </source>
</evidence>
<dbReference type="NCBIfam" id="TIGR00456">
    <property type="entry name" value="argS"/>
    <property type="match status" value="1"/>
</dbReference>
<dbReference type="InterPro" id="IPR001278">
    <property type="entry name" value="Arg-tRNA-ligase"/>
</dbReference>
<dbReference type="FunFam" id="3.40.50.620:FF:000062">
    <property type="entry name" value="Arginine--tRNA ligase"/>
    <property type="match status" value="1"/>
</dbReference>
<dbReference type="Gene3D" id="1.10.730.10">
    <property type="entry name" value="Isoleucyl-tRNA Synthetase, Domain 1"/>
    <property type="match status" value="1"/>
</dbReference>
<gene>
    <name evidence="11" type="primary">argS</name>
    <name evidence="15" type="ORF">ENL70_02520</name>
</gene>
<dbReference type="GO" id="GO:0005737">
    <property type="term" value="C:cytoplasm"/>
    <property type="evidence" value="ECO:0007669"/>
    <property type="project" value="UniProtKB-SubCell"/>
</dbReference>
<dbReference type="InterPro" id="IPR036695">
    <property type="entry name" value="Arg-tRNA-synth_N_sf"/>
</dbReference>
<keyword evidence="6 11" id="KW-0547">Nucleotide-binding</keyword>
<dbReference type="InterPro" id="IPR035684">
    <property type="entry name" value="ArgRS_core"/>
</dbReference>
<proteinExistence type="inferred from homology"/>
<dbReference type="AlphaFoldDB" id="A0A7C5PAZ4"/>
<dbReference type="PROSITE" id="PS00178">
    <property type="entry name" value="AA_TRNA_LIGASE_I"/>
    <property type="match status" value="1"/>
</dbReference>
<dbReference type="Pfam" id="PF00750">
    <property type="entry name" value="tRNA-synt_1d"/>
    <property type="match status" value="1"/>
</dbReference>
<dbReference type="SUPFAM" id="SSF52374">
    <property type="entry name" value="Nucleotidylyl transferase"/>
    <property type="match status" value="1"/>
</dbReference>
<name>A0A7C5PAZ4_9BACT</name>
<feature type="domain" description="DALR anticodon binding" evidence="13">
    <location>
        <begin position="425"/>
        <end position="542"/>
    </location>
</feature>
<evidence type="ECO:0000256" key="8">
    <source>
        <dbReference type="ARBA" id="ARBA00022917"/>
    </source>
</evidence>
<dbReference type="GO" id="GO:0004814">
    <property type="term" value="F:arginine-tRNA ligase activity"/>
    <property type="evidence" value="ECO:0007669"/>
    <property type="project" value="UniProtKB-UniRule"/>
</dbReference>
<dbReference type="SMART" id="SM01016">
    <property type="entry name" value="Arg_tRNA_synt_N"/>
    <property type="match status" value="1"/>
</dbReference>
<dbReference type="InterPro" id="IPR005148">
    <property type="entry name" value="Arg-tRNA-synth_N"/>
</dbReference>
<dbReference type="CDD" id="cd00671">
    <property type="entry name" value="ArgRS_core"/>
    <property type="match status" value="1"/>
</dbReference>
<evidence type="ECO:0000259" key="14">
    <source>
        <dbReference type="SMART" id="SM01016"/>
    </source>
</evidence>
<accession>A0A7C5PAZ4</accession>
<dbReference type="InterPro" id="IPR008909">
    <property type="entry name" value="DALR_anticod-bd"/>
</dbReference>
<dbReference type="SUPFAM" id="SSF55190">
    <property type="entry name" value="Arginyl-tRNA synthetase (ArgRS), N-terminal 'additional' domain"/>
    <property type="match status" value="1"/>
</dbReference>
<keyword evidence="8 11" id="KW-0648">Protein biosynthesis</keyword>
<reference evidence="15" key="1">
    <citation type="journal article" date="2020" name="mSystems">
        <title>Genome- and Community-Level Interaction Insights into Carbon Utilization and Element Cycling Functions of Hydrothermarchaeota in Hydrothermal Sediment.</title>
        <authorList>
            <person name="Zhou Z."/>
            <person name="Liu Y."/>
            <person name="Xu W."/>
            <person name="Pan J."/>
            <person name="Luo Z.H."/>
            <person name="Li M."/>
        </authorList>
    </citation>
    <scope>NUCLEOTIDE SEQUENCE [LARGE SCALE GENOMIC DNA]</scope>
    <source>
        <strain evidence="15">SpSt-1019</strain>
    </source>
</reference>
<sequence length="542" mass="63731">MSFYNYLKKETLKHIINLYPEIKDPASFVEIQISNPQYGDYTILSSMKLAKHLKESPLKIADKLAQNFNNKDSFSVQVANPGFINITLKEDALQDILKNFSIKSYLNGSESKKILIEYVSANPTGPLHIGHGRWAAFGDSLSRILKDYGFDVQTEFYVNNYGNQMELFTLSIIARMKEILKEDYAFPENGYQGEYVIEIAKKILNKYPFLAKEDKNQHFELIKEEALNIALTEQKETLKNFGVLFDSFFFESNLHQENKISKIIELLVSKNQTYKKDGALWLKTSNYFDTEDRVLIRENGLPTYFAADIAYHYEKFKRNFDIYINIWGTDHHGYIARLKSALRALDLPEERLIILLGQLVNLYKNKNLIRMSKRTGNMVTLKELLEEVGPDVLRFYLTSRSLNSTIDFHIEKAKEVTMDNPLYYIQYACARISSIKRNIAEEIPNNLDEYSKYIKTQEEYEIIKKIDNFDFFREKAVRDYEPYYLVNYMLDLSRLFHIYYQKNRIINQDKTIQWSRLFLILRIHEILSKGLSYLNIIPLEKM</sequence>
<organism evidence="15">
    <name type="scientific">Thermodesulfobium narugense</name>
    <dbReference type="NCBI Taxonomy" id="184064"/>
    <lineage>
        <taxon>Bacteria</taxon>
        <taxon>Pseudomonadati</taxon>
        <taxon>Thermodesulfobiota</taxon>
        <taxon>Thermodesulfobiia</taxon>
        <taxon>Thermodesulfobiales</taxon>
        <taxon>Thermodesulfobiaceae</taxon>
        <taxon>Thermodesulfobium</taxon>
    </lineage>
</organism>
<dbReference type="Pfam" id="PF05746">
    <property type="entry name" value="DALR_1"/>
    <property type="match status" value="1"/>
</dbReference>
<dbReference type="EC" id="6.1.1.19" evidence="11"/>
<dbReference type="InterPro" id="IPR009080">
    <property type="entry name" value="tRNAsynth_Ia_anticodon-bd"/>
</dbReference>
<evidence type="ECO:0000256" key="1">
    <source>
        <dbReference type="ARBA" id="ARBA00004496"/>
    </source>
</evidence>
<evidence type="ECO:0000256" key="10">
    <source>
        <dbReference type="ARBA" id="ARBA00049339"/>
    </source>
</evidence>
<evidence type="ECO:0000256" key="6">
    <source>
        <dbReference type="ARBA" id="ARBA00022741"/>
    </source>
</evidence>
<keyword evidence="4 11" id="KW-0963">Cytoplasm</keyword>
<dbReference type="GO" id="GO:0006420">
    <property type="term" value="P:arginyl-tRNA aminoacylation"/>
    <property type="evidence" value="ECO:0007669"/>
    <property type="project" value="UniProtKB-UniRule"/>
</dbReference>
<keyword evidence="9 11" id="KW-0030">Aminoacyl-tRNA synthetase</keyword>
<dbReference type="PANTHER" id="PTHR11956">
    <property type="entry name" value="ARGINYL-TRNA SYNTHETASE"/>
    <property type="match status" value="1"/>
</dbReference>
<comment type="similarity">
    <text evidence="2 11 12">Belongs to the class-I aminoacyl-tRNA synthetase family.</text>
</comment>
<evidence type="ECO:0000256" key="11">
    <source>
        <dbReference type="HAMAP-Rule" id="MF_00123"/>
    </source>
</evidence>
<keyword evidence="7 11" id="KW-0067">ATP-binding</keyword>
<feature type="short sequence motif" description="'HIGH' region" evidence="11">
    <location>
        <begin position="121"/>
        <end position="131"/>
    </location>
</feature>
<comment type="catalytic activity">
    <reaction evidence="10 11">
        <text>tRNA(Arg) + L-arginine + ATP = L-arginyl-tRNA(Arg) + AMP + diphosphate</text>
        <dbReference type="Rhea" id="RHEA:20301"/>
        <dbReference type="Rhea" id="RHEA-COMP:9658"/>
        <dbReference type="Rhea" id="RHEA-COMP:9673"/>
        <dbReference type="ChEBI" id="CHEBI:30616"/>
        <dbReference type="ChEBI" id="CHEBI:32682"/>
        <dbReference type="ChEBI" id="CHEBI:33019"/>
        <dbReference type="ChEBI" id="CHEBI:78442"/>
        <dbReference type="ChEBI" id="CHEBI:78513"/>
        <dbReference type="ChEBI" id="CHEBI:456215"/>
        <dbReference type="EC" id="6.1.1.19"/>
    </reaction>
</comment>
<keyword evidence="5 11" id="KW-0436">Ligase</keyword>
<comment type="caution">
    <text evidence="15">The sequence shown here is derived from an EMBL/GenBank/DDBJ whole genome shotgun (WGS) entry which is preliminary data.</text>
</comment>
<dbReference type="Gene3D" id="3.40.50.620">
    <property type="entry name" value="HUPs"/>
    <property type="match status" value="1"/>
</dbReference>
<dbReference type="InterPro" id="IPR001412">
    <property type="entry name" value="aa-tRNA-synth_I_CS"/>
</dbReference>
<dbReference type="SUPFAM" id="SSF47323">
    <property type="entry name" value="Anticodon-binding domain of a subclass of class I aminoacyl-tRNA synthetases"/>
    <property type="match status" value="1"/>
</dbReference>
<dbReference type="Pfam" id="PF03485">
    <property type="entry name" value="Arg_tRNA_synt_N"/>
    <property type="match status" value="1"/>
</dbReference>
<dbReference type="InterPro" id="IPR014729">
    <property type="entry name" value="Rossmann-like_a/b/a_fold"/>
</dbReference>
<dbReference type="EMBL" id="DRUY01000085">
    <property type="protein sequence ID" value="HHI65409.1"/>
    <property type="molecule type" value="Genomic_DNA"/>
</dbReference>
<evidence type="ECO:0000256" key="9">
    <source>
        <dbReference type="ARBA" id="ARBA00023146"/>
    </source>
</evidence>
<comment type="subunit">
    <text evidence="3 11">Monomer.</text>
</comment>
<evidence type="ECO:0000256" key="4">
    <source>
        <dbReference type="ARBA" id="ARBA00022490"/>
    </source>
</evidence>
<dbReference type="PANTHER" id="PTHR11956:SF5">
    <property type="entry name" value="ARGININE--TRNA LIGASE, CYTOPLASMIC"/>
    <property type="match status" value="1"/>
</dbReference>
<evidence type="ECO:0000256" key="12">
    <source>
        <dbReference type="RuleBase" id="RU363038"/>
    </source>
</evidence>
<dbReference type="SMART" id="SM00836">
    <property type="entry name" value="DALR_1"/>
    <property type="match status" value="1"/>
</dbReference>
<evidence type="ECO:0000256" key="2">
    <source>
        <dbReference type="ARBA" id="ARBA00005594"/>
    </source>
</evidence>
<evidence type="ECO:0000256" key="5">
    <source>
        <dbReference type="ARBA" id="ARBA00022598"/>
    </source>
</evidence>
<dbReference type="PRINTS" id="PR01038">
    <property type="entry name" value="TRNASYNTHARG"/>
</dbReference>
<feature type="domain" description="Arginyl tRNA synthetase N-terminal" evidence="14">
    <location>
        <begin position="6"/>
        <end position="88"/>
    </location>
</feature>
<dbReference type="GO" id="GO:0005524">
    <property type="term" value="F:ATP binding"/>
    <property type="evidence" value="ECO:0007669"/>
    <property type="project" value="UniProtKB-UniRule"/>
</dbReference>
<comment type="subcellular location">
    <subcellularLocation>
        <location evidence="1 11">Cytoplasm</location>
    </subcellularLocation>
</comment>
<dbReference type="Gene3D" id="3.30.1360.70">
    <property type="entry name" value="Arginyl tRNA synthetase N-terminal domain"/>
    <property type="match status" value="1"/>
</dbReference>